<feature type="compositionally biased region" description="Polar residues" evidence="1">
    <location>
        <begin position="155"/>
        <end position="200"/>
    </location>
</feature>
<evidence type="ECO:0000256" key="1">
    <source>
        <dbReference type="SAM" id="MobiDB-lite"/>
    </source>
</evidence>
<dbReference type="AlphaFoldDB" id="A0A504YPK2"/>
<dbReference type="Proteomes" id="UP000316759">
    <property type="component" value="Unassembled WGS sequence"/>
</dbReference>
<evidence type="ECO:0000313" key="3">
    <source>
        <dbReference type="Proteomes" id="UP000316759"/>
    </source>
</evidence>
<keyword evidence="3" id="KW-1185">Reference proteome</keyword>
<sequence length="266" mass="29086">MSSDQEPNGPEPPKVPKPAINRPVGGVSIFGGNPCLLGDLKARLRKSNSSEDDSTTVQSSKNPSETYSPINANAVINEIPLSHRRARKPNTRPPTIRFSKFPMSSDADVNDLSDKKENDSDELNKFFNPIENEAEIASSSRLLPALLSESFSDELSPQAINKNSKVPNEDVQSPPTEEFSNLTLDDSHNQQVEESVNPPSEQLIHPPIADPKHKPIDETINPPIDSQPEPSVADQTSISTSPRTKSPPRPTVPPKPKKKLEDDQGK</sequence>
<accession>A0A504YPK2</accession>
<dbReference type="EMBL" id="SUNJ01005010">
    <property type="protein sequence ID" value="TPP63982.1"/>
    <property type="molecule type" value="Genomic_DNA"/>
</dbReference>
<reference evidence="2 3" key="1">
    <citation type="submission" date="2019-04" db="EMBL/GenBank/DDBJ databases">
        <title>Annotation for the trematode Fasciola gigantica.</title>
        <authorList>
            <person name="Choi Y.-J."/>
        </authorList>
    </citation>
    <scope>NUCLEOTIDE SEQUENCE [LARGE SCALE GENOMIC DNA]</scope>
    <source>
        <strain evidence="2">Uganda_cow_1</strain>
    </source>
</reference>
<feature type="region of interest" description="Disordered" evidence="1">
    <location>
        <begin position="45"/>
        <end position="124"/>
    </location>
</feature>
<feature type="compositionally biased region" description="Polar residues" evidence="1">
    <location>
        <begin position="55"/>
        <end position="71"/>
    </location>
</feature>
<feature type="compositionally biased region" description="Pro residues" evidence="1">
    <location>
        <begin position="245"/>
        <end position="254"/>
    </location>
</feature>
<feature type="region of interest" description="Disordered" evidence="1">
    <location>
        <begin position="1"/>
        <end position="28"/>
    </location>
</feature>
<evidence type="ECO:0000313" key="2">
    <source>
        <dbReference type="EMBL" id="TPP63982.1"/>
    </source>
</evidence>
<feature type="compositionally biased region" description="Basic and acidic residues" evidence="1">
    <location>
        <begin position="112"/>
        <end position="124"/>
    </location>
</feature>
<protein>
    <submittedName>
        <fullName evidence="2">Uncharacterized protein</fullName>
    </submittedName>
</protein>
<gene>
    <name evidence="2" type="ORF">FGIG_07263</name>
</gene>
<feature type="region of interest" description="Disordered" evidence="1">
    <location>
        <begin position="155"/>
        <end position="266"/>
    </location>
</feature>
<organism evidence="2 3">
    <name type="scientific">Fasciola gigantica</name>
    <name type="common">Giant liver fluke</name>
    <dbReference type="NCBI Taxonomy" id="46835"/>
    <lineage>
        <taxon>Eukaryota</taxon>
        <taxon>Metazoa</taxon>
        <taxon>Spiralia</taxon>
        <taxon>Lophotrochozoa</taxon>
        <taxon>Platyhelminthes</taxon>
        <taxon>Trematoda</taxon>
        <taxon>Digenea</taxon>
        <taxon>Plagiorchiida</taxon>
        <taxon>Echinostomata</taxon>
        <taxon>Echinostomatoidea</taxon>
        <taxon>Fasciolidae</taxon>
        <taxon>Fasciola</taxon>
    </lineage>
</organism>
<name>A0A504YPK2_FASGI</name>
<proteinExistence type="predicted"/>
<dbReference type="OrthoDB" id="6272025at2759"/>
<comment type="caution">
    <text evidence="2">The sequence shown here is derived from an EMBL/GenBank/DDBJ whole genome shotgun (WGS) entry which is preliminary data.</text>
</comment>